<feature type="region of interest" description="Disordered" evidence="1">
    <location>
        <begin position="228"/>
        <end position="247"/>
    </location>
</feature>
<sequence>MTRPRAQPLYSVFWFQKIVIPWLWFMLARQMMLSDVPGVTSGTLLSDTSEPCSEQLRDAAAAIAFWRSFKISRRDGLVRQMELLSVPHGGAAEHSVAAPTSGHPRHSDLWSLFAAGPRALTSRLPGRPPAYERQMCRARGPAMVVPTSPPPRGKGSWAFRHLPASLGLRGARVRGPRCYVPAPDAAPGLPSSFRRRGRRAGSLTLRQSGLPHTVLPPLTAAHTRSAVGRHLPQARSPEAGRVLSDTDQRGPFSYSIAPRGEVAELPAAAISASRPHRVASQSLLASGFKAAVIWPLTPFGGSRRGHRTPASIVVVLGRFGIL</sequence>
<dbReference type="EMBL" id="JANPWB010000009">
    <property type="protein sequence ID" value="KAJ1155125.1"/>
    <property type="molecule type" value="Genomic_DNA"/>
</dbReference>
<name>A0AAV7RUF8_PLEWA</name>
<reference evidence="3" key="1">
    <citation type="journal article" date="2022" name="bioRxiv">
        <title>Sequencing and chromosome-scale assembly of the giantPleurodeles waltlgenome.</title>
        <authorList>
            <person name="Brown T."/>
            <person name="Elewa A."/>
            <person name="Iarovenko S."/>
            <person name="Subramanian E."/>
            <person name="Araus A.J."/>
            <person name="Petzold A."/>
            <person name="Susuki M."/>
            <person name="Suzuki K.-i.T."/>
            <person name="Hayashi T."/>
            <person name="Toyoda A."/>
            <person name="Oliveira C."/>
            <person name="Osipova E."/>
            <person name="Leigh N.D."/>
            <person name="Simon A."/>
            <person name="Yun M.H."/>
        </authorList>
    </citation>
    <scope>NUCLEOTIDE SEQUENCE</scope>
    <source>
        <strain evidence="3">20211129_DDA</strain>
        <tissue evidence="3">Liver</tissue>
    </source>
</reference>
<protein>
    <submittedName>
        <fullName evidence="3">Uncharacterized protein</fullName>
    </submittedName>
</protein>
<feature type="transmembrane region" description="Helical" evidence="2">
    <location>
        <begin position="9"/>
        <end position="27"/>
    </location>
</feature>
<dbReference type="AlphaFoldDB" id="A0AAV7RUF8"/>
<evidence type="ECO:0000256" key="2">
    <source>
        <dbReference type="SAM" id="Phobius"/>
    </source>
</evidence>
<organism evidence="3 4">
    <name type="scientific">Pleurodeles waltl</name>
    <name type="common">Iberian ribbed newt</name>
    <dbReference type="NCBI Taxonomy" id="8319"/>
    <lineage>
        <taxon>Eukaryota</taxon>
        <taxon>Metazoa</taxon>
        <taxon>Chordata</taxon>
        <taxon>Craniata</taxon>
        <taxon>Vertebrata</taxon>
        <taxon>Euteleostomi</taxon>
        <taxon>Amphibia</taxon>
        <taxon>Batrachia</taxon>
        <taxon>Caudata</taxon>
        <taxon>Salamandroidea</taxon>
        <taxon>Salamandridae</taxon>
        <taxon>Pleurodelinae</taxon>
        <taxon>Pleurodeles</taxon>
    </lineage>
</organism>
<gene>
    <name evidence="3" type="ORF">NDU88_007860</name>
</gene>
<proteinExistence type="predicted"/>
<keyword evidence="2" id="KW-0812">Transmembrane</keyword>
<keyword evidence="4" id="KW-1185">Reference proteome</keyword>
<evidence type="ECO:0000256" key="1">
    <source>
        <dbReference type="SAM" id="MobiDB-lite"/>
    </source>
</evidence>
<evidence type="ECO:0000313" key="3">
    <source>
        <dbReference type="EMBL" id="KAJ1155125.1"/>
    </source>
</evidence>
<dbReference type="Proteomes" id="UP001066276">
    <property type="component" value="Chromosome 5"/>
</dbReference>
<keyword evidence="2" id="KW-1133">Transmembrane helix</keyword>
<comment type="caution">
    <text evidence="3">The sequence shown here is derived from an EMBL/GenBank/DDBJ whole genome shotgun (WGS) entry which is preliminary data.</text>
</comment>
<evidence type="ECO:0000313" key="4">
    <source>
        <dbReference type="Proteomes" id="UP001066276"/>
    </source>
</evidence>
<accession>A0AAV7RUF8</accession>
<keyword evidence="2" id="KW-0472">Membrane</keyword>